<dbReference type="OrthoDB" id="6961954at2"/>
<protein>
    <submittedName>
        <fullName evidence="2">Metal ABC transporter ATPase</fullName>
    </submittedName>
</protein>
<name>A0A0D0KTZ1_9PSED</name>
<gene>
    <name evidence="2" type="ORF">RU08_11355</name>
</gene>
<feature type="region of interest" description="Disordered" evidence="1">
    <location>
        <begin position="293"/>
        <end position="312"/>
    </location>
</feature>
<proteinExistence type="predicted"/>
<organism evidence="2 3">
    <name type="scientific">Pseudomonas fulva</name>
    <dbReference type="NCBI Taxonomy" id="47880"/>
    <lineage>
        <taxon>Bacteria</taxon>
        <taxon>Pseudomonadati</taxon>
        <taxon>Pseudomonadota</taxon>
        <taxon>Gammaproteobacteria</taxon>
        <taxon>Pseudomonadales</taxon>
        <taxon>Pseudomonadaceae</taxon>
        <taxon>Pseudomonas</taxon>
    </lineage>
</organism>
<evidence type="ECO:0000256" key="1">
    <source>
        <dbReference type="SAM" id="MobiDB-lite"/>
    </source>
</evidence>
<dbReference type="AlphaFoldDB" id="A0A0D0KTZ1"/>
<evidence type="ECO:0000313" key="3">
    <source>
        <dbReference type="Proteomes" id="UP000032068"/>
    </source>
</evidence>
<accession>A0A0D0KTZ1</accession>
<dbReference type="EMBL" id="JXQW01000027">
    <property type="protein sequence ID" value="KIQ00513.1"/>
    <property type="molecule type" value="Genomic_DNA"/>
</dbReference>
<evidence type="ECO:0000313" key="2">
    <source>
        <dbReference type="EMBL" id="KIQ00513.1"/>
    </source>
</evidence>
<dbReference type="RefSeq" id="WP_042553921.1">
    <property type="nucleotide sequence ID" value="NZ_JXQW01000027.1"/>
</dbReference>
<sequence length="321" mass="36319">MPRIISRKDPATFKTMPLFVEASTDGIVYQSLGRPLNFSEVLERRKPVELNDSQRFAVELANLGVSVRLTLNWQGREYWLLVRQRRLDRGDVVLKLISGYVPAHELNLPLLTAIQEVAEECLLETSEGWLHGRFGDTWLPAPYEGTLRYRDGVHFQLSPLSGAARPVQCGNLTLLERPRAYVHVPTASLQLVYDMRLDLPKEAKQPSLLHVDEHLENGKLIARLDHSRPDLYLIPLEQGRPTAELMTLRQGQLVPANTRGLWLAESFAAQDGWLVRDERIRWKDWLALQNVKPKAHKSGPGTNRAGTAQVPRVRLDTAAAV</sequence>
<dbReference type="Proteomes" id="UP000032068">
    <property type="component" value="Unassembled WGS sequence"/>
</dbReference>
<comment type="caution">
    <text evidence="2">The sequence shown here is derived from an EMBL/GenBank/DDBJ whole genome shotgun (WGS) entry which is preliminary data.</text>
</comment>
<reference evidence="2 3" key="1">
    <citation type="submission" date="2014-12" db="EMBL/GenBank/DDBJ databases">
        <title>16Stimator: statistical estimation of ribosomal gene copy numbers from draft genome assemblies.</title>
        <authorList>
            <person name="Perisin M.A."/>
            <person name="Vetter M."/>
            <person name="Gilbert J.A."/>
            <person name="Bergelson J."/>
        </authorList>
    </citation>
    <scope>NUCLEOTIDE SEQUENCE [LARGE SCALE GENOMIC DNA]</scope>
    <source>
        <strain evidence="2 3">MEJ086</strain>
    </source>
</reference>